<feature type="compositionally biased region" description="Pro residues" evidence="2">
    <location>
        <begin position="148"/>
        <end position="157"/>
    </location>
</feature>
<dbReference type="OrthoDB" id="21254at2759"/>
<organism evidence="4 5">
    <name type="scientific">Escovopsis weberi</name>
    <dbReference type="NCBI Taxonomy" id="150374"/>
    <lineage>
        <taxon>Eukaryota</taxon>
        <taxon>Fungi</taxon>
        <taxon>Dikarya</taxon>
        <taxon>Ascomycota</taxon>
        <taxon>Pezizomycotina</taxon>
        <taxon>Sordariomycetes</taxon>
        <taxon>Hypocreomycetidae</taxon>
        <taxon>Hypocreales</taxon>
        <taxon>Hypocreaceae</taxon>
        <taxon>Escovopsis</taxon>
    </lineage>
</organism>
<evidence type="ECO:0000313" key="5">
    <source>
        <dbReference type="Proteomes" id="UP000053831"/>
    </source>
</evidence>
<evidence type="ECO:0000256" key="2">
    <source>
        <dbReference type="SAM" id="MobiDB-lite"/>
    </source>
</evidence>
<dbReference type="SUPFAM" id="SSF56019">
    <property type="entry name" value="The spindle assembly checkpoint protein mad2"/>
    <property type="match status" value="1"/>
</dbReference>
<dbReference type="AlphaFoldDB" id="A0A0N0RUA6"/>
<dbReference type="Proteomes" id="UP000053831">
    <property type="component" value="Unassembled WGS sequence"/>
</dbReference>
<dbReference type="PROSITE" id="PS50815">
    <property type="entry name" value="HORMA"/>
    <property type="match status" value="1"/>
</dbReference>
<feature type="compositionally biased region" description="Low complexity" evidence="2">
    <location>
        <begin position="227"/>
        <end position="239"/>
    </location>
</feature>
<reference evidence="4 5" key="1">
    <citation type="submission" date="2015-07" db="EMBL/GenBank/DDBJ databases">
        <title>The genome of the fungus Escovopsis weberi, a specialized disease agent of ant agriculture.</title>
        <authorList>
            <person name="de Man T.J."/>
            <person name="Stajich J.E."/>
            <person name="Kubicek C.P."/>
            <person name="Chenthamara K."/>
            <person name="Atanasova L."/>
            <person name="Druzhinina I.S."/>
            <person name="Birnbaum S."/>
            <person name="Barribeau S.M."/>
            <person name="Teiling C."/>
            <person name="Suen G."/>
            <person name="Currie C."/>
            <person name="Gerardo N.M."/>
        </authorList>
    </citation>
    <scope>NUCLEOTIDE SEQUENCE [LARGE SCALE GENOMIC DNA]</scope>
</reference>
<evidence type="ECO:0000256" key="1">
    <source>
        <dbReference type="ARBA" id="ARBA00010348"/>
    </source>
</evidence>
<evidence type="ECO:0000259" key="3">
    <source>
        <dbReference type="PROSITE" id="PS50815"/>
    </source>
</evidence>
<sequence>MSSGPSLPASQADPLLSSFTSFLTIAIHSLLFHRELYPPASFLTTRAYNLPVHQSRHPLVCAWVADAVSALTPHLARGALSRIALVVHGPPTTTTSSNSNSNSNSSNSGAALPVLERWVFDVRDFPVWGALPKTPTAPPDADTEGPPDHPNPYPNPNPDAAALDAAPADTDAVNWADVHEQLRAALGRLALAGEKAPALPADCTFTLALELRDAADAPIGHPQPWIPSASNAPAAATGPAAPPERTSTVPVRSVRAGPLFFECWLETTDVQPSRVSQTTDEKPS</sequence>
<dbReference type="InterPro" id="IPR045091">
    <property type="entry name" value="Mad2-like"/>
</dbReference>
<comment type="caution">
    <text evidence="4">The sequence shown here is derived from an EMBL/GenBank/DDBJ whole genome shotgun (WGS) entry which is preliminary data.</text>
</comment>
<dbReference type="InterPro" id="IPR003511">
    <property type="entry name" value="HORMA_dom"/>
</dbReference>
<evidence type="ECO:0000313" key="4">
    <source>
        <dbReference type="EMBL" id="KOS23222.1"/>
    </source>
</evidence>
<proteinExistence type="inferred from homology"/>
<name>A0A0N0RUA6_ESCWE</name>
<dbReference type="PANTHER" id="PTHR11842:SF10">
    <property type="entry name" value="MITOTIC SPINDLE ASSEMBLY CHECKPOINT PROTEIN MAD2B"/>
    <property type="match status" value="1"/>
</dbReference>
<feature type="region of interest" description="Disordered" evidence="2">
    <location>
        <begin position="220"/>
        <end position="250"/>
    </location>
</feature>
<dbReference type="GO" id="GO:0016035">
    <property type="term" value="C:zeta DNA polymerase complex"/>
    <property type="evidence" value="ECO:0007669"/>
    <property type="project" value="TreeGrafter"/>
</dbReference>
<dbReference type="STRING" id="150374.A0A0N0RUA6"/>
<protein>
    <submittedName>
        <fullName evidence="4">DNA polymerase zeta processivity subunit</fullName>
    </submittedName>
</protein>
<dbReference type="PANTHER" id="PTHR11842">
    <property type="entry name" value="MITOTIC SPINDLE ASSEMBLY CHECKPOINT PROTEIN MAD2"/>
    <property type="match status" value="1"/>
</dbReference>
<gene>
    <name evidence="4" type="ORF">ESCO_003968</name>
</gene>
<dbReference type="InterPro" id="IPR036570">
    <property type="entry name" value="HORMA_dom_sf"/>
</dbReference>
<dbReference type="Gene3D" id="3.30.900.10">
    <property type="entry name" value="HORMA domain"/>
    <property type="match status" value="1"/>
</dbReference>
<accession>A0A0N0RUA6</accession>
<feature type="domain" description="HORMA" evidence="3">
    <location>
        <begin position="13"/>
        <end position="265"/>
    </location>
</feature>
<keyword evidence="5" id="KW-1185">Reference proteome</keyword>
<feature type="region of interest" description="Disordered" evidence="2">
    <location>
        <begin position="131"/>
        <end position="163"/>
    </location>
</feature>
<dbReference type="EMBL" id="LGSR01000002">
    <property type="protein sequence ID" value="KOS23222.1"/>
    <property type="molecule type" value="Genomic_DNA"/>
</dbReference>
<comment type="similarity">
    <text evidence="1">Belongs to the MAD2 family.</text>
</comment>